<protein>
    <recommendedName>
        <fullName evidence="1">Methyltransferase domain-containing protein</fullName>
    </recommendedName>
</protein>
<dbReference type="InterPro" id="IPR029063">
    <property type="entry name" value="SAM-dependent_MTases_sf"/>
</dbReference>
<gene>
    <name evidence="3" type="ORF">PF001_g5936</name>
    <name evidence="2" type="ORF">PF005_g6489</name>
</gene>
<proteinExistence type="predicted"/>
<sequence>MNMPYHGQIAIRLLVTSNFRCSMNTVLSTLTWGTWDDSEWGATRSVGEAIAAPDAVDSAPSSQKQRSLRKLRKKGLQAPKNSQLWFEELLERVEGTSFGRSKSTYRCNPLKCLHGAEGDCTEKGIPWADLPDGIHPRDGKLLAERARNKRHQVDNLAIFLQRILRPGDVVVEFCAGSGYVALPLACLFPQCTFVLLDKKEPSLAIAEERIAAAQLTNVEIFCGFIDDYHKPFDVGIALHACGEATDMVMQKCLAERAAYVLAPCCVGKIKLSELVYPRSATLAAELSRTEYEVLAKAADFGHSSSAAVAHTDINRRRRRCKTLLESDRNMRAEEAQYDTFMFVMHPPTATPKNDVLVGIPRNLSLEKAQDSGRLFQLACESTLSTDSLVRKAMVST</sequence>
<name>A0A6A4E7I4_9STRA</name>
<dbReference type="SUPFAM" id="SSF53335">
    <property type="entry name" value="S-adenosyl-L-methionine-dependent methyltransferases"/>
    <property type="match status" value="1"/>
</dbReference>
<dbReference type="Proteomes" id="UP000437068">
    <property type="component" value="Unassembled WGS sequence"/>
</dbReference>
<feature type="domain" description="Methyltransferase" evidence="1">
    <location>
        <begin position="149"/>
        <end position="269"/>
    </location>
</feature>
<dbReference type="EMBL" id="QXGE01000228">
    <property type="protein sequence ID" value="KAE9319372.1"/>
    <property type="molecule type" value="Genomic_DNA"/>
</dbReference>
<evidence type="ECO:0000259" key="1">
    <source>
        <dbReference type="Pfam" id="PF13679"/>
    </source>
</evidence>
<dbReference type="GO" id="GO:0005737">
    <property type="term" value="C:cytoplasm"/>
    <property type="evidence" value="ECO:0007669"/>
    <property type="project" value="TreeGrafter"/>
</dbReference>
<dbReference type="PANTHER" id="PTHR13369:SF0">
    <property type="entry name" value="GLUTATHIONE S-TRANSFERASE C-TERMINAL DOMAIN-CONTAINING PROTEIN"/>
    <property type="match status" value="1"/>
</dbReference>
<dbReference type="OrthoDB" id="206598at2759"/>
<comment type="caution">
    <text evidence="3">The sequence shown here is derived from an EMBL/GenBank/DDBJ whole genome shotgun (WGS) entry which is preliminary data.</text>
</comment>
<dbReference type="Gene3D" id="3.40.50.150">
    <property type="entry name" value="Vaccinia Virus protein VP39"/>
    <property type="match status" value="1"/>
</dbReference>
<dbReference type="InterPro" id="IPR025714">
    <property type="entry name" value="Methyltranfer_dom"/>
</dbReference>
<dbReference type="PANTHER" id="PTHR13369">
    <property type="match status" value="1"/>
</dbReference>
<dbReference type="Proteomes" id="UP000433483">
    <property type="component" value="Unassembled WGS sequence"/>
</dbReference>
<dbReference type="EMBL" id="QXGB01000242">
    <property type="protein sequence ID" value="KAE9222973.1"/>
    <property type="molecule type" value="Genomic_DNA"/>
</dbReference>
<accession>A0A6A4E7I4</accession>
<organism evidence="3 5">
    <name type="scientific">Phytophthora fragariae</name>
    <dbReference type="NCBI Taxonomy" id="53985"/>
    <lineage>
        <taxon>Eukaryota</taxon>
        <taxon>Sar</taxon>
        <taxon>Stramenopiles</taxon>
        <taxon>Oomycota</taxon>
        <taxon>Peronosporomycetes</taxon>
        <taxon>Peronosporales</taxon>
        <taxon>Peronosporaceae</taxon>
        <taxon>Phytophthora</taxon>
    </lineage>
</organism>
<evidence type="ECO:0000313" key="3">
    <source>
        <dbReference type="EMBL" id="KAE9319372.1"/>
    </source>
</evidence>
<evidence type="ECO:0000313" key="2">
    <source>
        <dbReference type="EMBL" id="KAE9222973.1"/>
    </source>
</evidence>
<reference evidence="4 5" key="1">
    <citation type="submission" date="2018-08" db="EMBL/GenBank/DDBJ databases">
        <title>Genomic investigation of the strawberry pathogen Phytophthora fragariae indicates pathogenicity is determined by transcriptional variation in three key races.</title>
        <authorList>
            <person name="Adams T.M."/>
            <person name="Armitage A.D."/>
            <person name="Sobczyk M.K."/>
            <person name="Bates H.J."/>
            <person name="Dunwell J.M."/>
            <person name="Nellist C.F."/>
            <person name="Harrison R.J."/>
        </authorList>
    </citation>
    <scope>NUCLEOTIDE SEQUENCE [LARGE SCALE GENOMIC DNA]</scope>
    <source>
        <strain evidence="3 5">A4</strain>
        <strain evidence="2 4">NOV-27</strain>
    </source>
</reference>
<evidence type="ECO:0000313" key="4">
    <source>
        <dbReference type="Proteomes" id="UP000433483"/>
    </source>
</evidence>
<evidence type="ECO:0000313" key="5">
    <source>
        <dbReference type="Proteomes" id="UP000437068"/>
    </source>
</evidence>
<keyword evidence="4" id="KW-1185">Reference proteome</keyword>
<dbReference type="Pfam" id="PF13679">
    <property type="entry name" value="Methyltransf_32"/>
    <property type="match status" value="1"/>
</dbReference>
<dbReference type="AlphaFoldDB" id="A0A6A4E7I4"/>